<sequence>MGPVNYKIRKVHGRDEQVVHVNRLKKYYEKEKQLDGTEDEDNREEALNESDEEDEEKQESTLKLPLIPQWIEIPVNIRDKEDSEEDIKDEPTPRHYLSFGQGNAVLLGLRDKNKGIYGWYALITGESLYRTIGGGIVLLACLWNNLTMWVIHHHHERSAETRRDNEMRGNKIDNNDLKTVVSNISDAPINTSISSGLGLYPTIREEPHWTETEVQSRGD</sequence>
<accession>A0AAV8WZV1</accession>
<feature type="region of interest" description="Disordered" evidence="1">
    <location>
        <begin position="30"/>
        <end position="61"/>
    </location>
</feature>
<keyword evidence="4" id="KW-1185">Reference proteome</keyword>
<protein>
    <recommendedName>
        <fullName evidence="2">Integrase p58-like C-terminal domain-containing protein</fullName>
    </recommendedName>
</protein>
<evidence type="ECO:0000313" key="4">
    <source>
        <dbReference type="Proteomes" id="UP001162156"/>
    </source>
</evidence>
<organism evidence="3 4">
    <name type="scientific">Rhamnusium bicolor</name>
    <dbReference type="NCBI Taxonomy" id="1586634"/>
    <lineage>
        <taxon>Eukaryota</taxon>
        <taxon>Metazoa</taxon>
        <taxon>Ecdysozoa</taxon>
        <taxon>Arthropoda</taxon>
        <taxon>Hexapoda</taxon>
        <taxon>Insecta</taxon>
        <taxon>Pterygota</taxon>
        <taxon>Neoptera</taxon>
        <taxon>Endopterygota</taxon>
        <taxon>Coleoptera</taxon>
        <taxon>Polyphaga</taxon>
        <taxon>Cucujiformia</taxon>
        <taxon>Chrysomeloidea</taxon>
        <taxon>Cerambycidae</taxon>
        <taxon>Lepturinae</taxon>
        <taxon>Rhagiini</taxon>
        <taxon>Rhamnusium</taxon>
    </lineage>
</organism>
<dbReference type="Proteomes" id="UP001162156">
    <property type="component" value="Unassembled WGS sequence"/>
</dbReference>
<feature type="compositionally biased region" description="Acidic residues" evidence="1">
    <location>
        <begin position="36"/>
        <end position="57"/>
    </location>
</feature>
<gene>
    <name evidence="3" type="ORF">NQ314_014982</name>
</gene>
<evidence type="ECO:0000313" key="3">
    <source>
        <dbReference type="EMBL" id="KAJ8932059.1"/>
    </source>
</evidence>
<feature type="domain" description="Integrase p58-like C-terminal" evidence="2">
    <location>
        <begin position="1"/>
        <end position="26"/>
    </location>
</feature>
<proteinExistence type="predicted"/>
<comment type="caution">
    <text evidence="3">The sequence shown here is derived from an EMBL/GenBank/DDBJ whole genome shotgun (WGS) entry which is preliminary data.</text>
</comment>
<dbReference type="EMBL" id="JANEYF010004152">
    <property type="protein sequence ID" value="KAJ8932059.1"/>
    <property type="molecule type" value="Genomic_DNA"/>
</dbReference>
<reference evidence="3" key="1">
    <citation type="journal article" date="2023" name="Insect Mol. Biol.">
        <title>Genome sequencing provides insights into the evolution of gene families encoding plant cell wall-degrading enzymes in longhorned beetles.</title>
        <authorList>
            <person name="Shin N.R."/>
            <person name="Okamura Y."/>
            <person name="Kirsch R."/>
            <person name="Pauchet Y."/>
        </authorList>
    </citation>
    <scope>NUCLEOTIDE SEQUENCE</scope>
    <source>
        <strain evidence="3">RBIC_L_NR</strain>
    </source>
</reference>
<evidence type="ECO:0000256" key="1">
    <source>
        <dbReference type="SAM" id="MobiDB-lite"/>
    </source>
</evidence>
<name>A0AAV8WZV1_9CUCU</name>
<evidence type="ECO:0000259" key="2">
    <source>
        <dbReference type="Pfam" id="PF22938"/>
    </source>
</evidence>
<dbReference type="Pfam" id="PF22938">
    <property type="entry name" value="Integrase_p58_C"/>
    <property type="match status" value="1"/>
</dbReference>
<dbReference type="AlphaFoldDB" id="A0AAV8WZV1"/>
<dbReference type="InterPro" id="IPR054465">
    <property type="entry name" value="Integrase_p58-like_C"/>
</dbReference>